<dbReference type="AlphaFoldDB" id="A0A4Q9GVF1"/>
<evidence type="ECO:0000313" key="3">
    <source>
        <dbReference type="Proteomes" id="UP000294194"/>
    </source>
</evidence>
<proteinExistence type="predicted"/>
<sequence length="160" mass="17265">MSESEDIDIIRTIISGSHIAVLTTVSEGGELHSRPLGVLDGEFEGSVWFFTQDPSGKTADVSTDPQVNVSYTDGKSYLSIAGTAAVEHNDTRIDQLWSPAVGAWFPDGKDDPTLALLRVDATSAQFWAIDKPAVVRFFEIAKGIVTKEQPDVGTNRAVDL</sequence>
<feature type="domain" description="General stress protein FMN-binding split barrel" evidence="1">
    <location>
        <begin position="6"/>
        <end position="151"/>
    </location>
</feature>
<dbReference type="PANTHER" id="PTHR34818">
    <property type="entry name" value="PROTEIN BLI-3"/>
    <property type="match status" value="1"/>
</dbReference>
<keyword evidence="3" id="KW-1185">Reference proteome</keyword>
<reference evidence="3" key="1">
    <citation type="submission" date="2019-02" db="EMBL/GenBank/DDBJ databases">
        <title>Glaciihabitans arcticus sp. nov., a psychrotolerant bacterium isolated from polar soil.</title>
        <authorList>
            <person name="Dahal R.H."/>
        </authorList>
    </citation>
    <scope>NUCLEOTIDE SEQUENCE [LARGE SCALE GENOMIC DNA]</scope>
    <source>
        <strain evidence="3">RP-3-7</strain>
    </source>
</reference>
<dbReference type="Proteomes" id="UP000294194">
    <property type="component" value="Unassembled WGS sequence"/>
</dbReference>
<dbReference type="InterPro" id="IPR038725">
    <property type="entry name" value="YdaG_split_barrel_FMN-bd"/>
</dbReference>
<accession>A0A4Q9GVF1</accession>
<name>A0A4Q9GVF1_9MICO</name>
<dbReference type="Pfam" id="PF16242">
    <property type="entry name" value="Pyrid_ox_like"/>
    <property type="match status" value="1"/>
</dbReference>
<dbReference type="PANTHER" id="PTHR34818:SF1">
    <property type="entry name" value="PROTEIN BLI-3"/>
    <property type="match status" value="1"/>
</dbReference>
<dbReference type="SUPFAM" id="SSF50475">
    <property type="entry name" value="FMN-binding split barrel"/>
    <property type="match status" value="1"/>
</dbReference>
<organism evidence="2 3">
    <name type="scientific">Glaciihabitans arcticus</name>
    <dbReference type="NCBI Taxonomy" id="2668039"/>
    <lineage>
        <taxon>Bacteria</taxon>
        <taxon>Bacillati</taxon>
        <taxon>Actinomycetota</taxon>
        <taxon>Actinomycetes</taxon>
        <taxon>Micrococcales</taxon>
        <taxon>Microbacteriaceae</taxon>
        <taxon>Glaciihabitans</taxon>
    </lineage>
</organism>
<dbReference type="RefSeq" id="WP_130981288.1">
    <property type="nucleotide sequence ID" value="NZ_SISG01000001.1"/>
</dbReference>
<protein>
    <submittedName>
        <fullName evidence="2">General stress protein</fullName>
    </submittedName>
</protein>
<comment type="caution">
    <text evidence="2">The sequence shown here is derived from an EMBL/GenBank/DDBJ whole genome shotgun (WGS) entry which is preliminary data.</text>
</comment>
<dbReference type="InterPro" id="IPR012349">
    <property type="entry name" value="Split_barrel_FMN-bd"/>
</dbReference>
<evidence type="ECO:0000313" key="2">
    <source>
        <dbReference type="EMBL" id="TBN57177.1"/>
    </source>
</evidence>
<dbReference type="InterPro" id="IPR052917">
    <property type="entry name" value="Stress-Dev_Protein"/>
</dbReference>
<dbReference type="Gene3D" id="2.30.110.10">
    <property type="entry name" value="Electron Transport, Fmn-binding Protein, Chain A"/>
    <property type="match status" value="1"/>
</dbReference>
<dbReference type="EMBL" id="SISG01000001">
    <property type="protein sequence ID" value="TBN57177.1"/>
    <property type="molecule type" value="Genomic_DNA"/>
</dbReference>
<evidence type="ECO:0000259" key="1">
    <source>
        <dbReference type="Pfam" id="PF16242"/>
    </source>
</evidence>
<gene>
    <name evidence="2" type="ORF">EYE40_07055</name>
</gene>